<keyword evidence="1" id="KW-0732">Signal</keyword>
<proteinExistence type="predicted"/>
<dbReference type="PROSITE" id="PS51257">
    <property type="entry name" value="PROKAR_LIPOPROTEIN"/>
    <property type="match status" value="1"/>
</dbReference>
<organism evidence="2 3">
    <name type="scientific">Rheinheimera maricola</name>
    <dbReference type="NCBI Taxonomy" id="2793282"/>
    <lineage>
        <taxon>Bacteria</taxon>
        <taxon>Pseudomonadati</taxon>
        <taxon>Pseudomonadota</taxon>
        <taxon>Gammaproteobacteria</taxon>
        <taxon>Chromatiales</taxon>
        <taxon>Chromatiaceae</taxon>
        <taxon>Rheinheimera</taxon>
    </lineage>
</organism>
<evidence type="ECO:0000313" key="2">
    <source>
        <dbReference type="EMBL" id="MBZ9613811.1"/>
    </source>
</evidence>
<evidence type="ECO:0000313" key="3">
    <source>
        <dbReference type="Proteomes" id="UP000663814"/>
    </source>
</evidence>
<accession>A0ABS7XE05</accession>
<comment type="caution">
    <text evidence="2">The sequence shown here is derived from an EMBL/GenBank/DDBJ whole genome shotgun (WGS) entry which is preliminary data.</text>
</comment>
<evidence type="ECO:0008006" key="4">
    <source>
        <dbReference type="Google" id="ProtNLM"/>
    </source>
</evidence>
<evidence type="ECO:0000256" key="1">
    <source>
        <dbReference type="SAM" id="SignalP"/>
    </source>
</evidence>
<gene>
    <name evidence="2" type="ORF">I4W93_019635</name>
</gene>
<dbReference type="Proteomes" id="UP000663814">
    <property type="component" value="Unassembled WGS sequence"/>
</dbReference>
<name>A0ABS7XE05_9GAMM</name>
<reference evidence="2 3" key="1">
    <citation type="submission" date="2021-08" db="EMBL/GenBank/DDBJ databases">
        <title>Rheinheimera aquimaris sp. nov., isolated from seawater of the East Sea in Korea.</title>
        <authorList>
            <person name="Kim K.H."/>
            <person name="Wenting R."/>
            <person name="Kim K.R."/>
            <person name="Jeon C.O."/>
        </authorList>
    </citation>
    <scope>NUCLEOTIDE SEQUENCE [LARGE SCALE GENOMIC DNA]</scope>
    <source>
        <strain evidence="2 3">MA-13</strain>
    </source>
</reference>
<protein>
    <recommendedName>
        <fullName evidence="4">Nuclear transport factor 2 family protein</fullName>
    </recommendedName>
</protein>
<dbReference type="RefSeq" id="WP_224673581.1">
    <property type="nucleotide sequence ID" value="NZ_JAERPS020000011.1"/>
</dbReference>
<feature type="signal peptide" evidence="1">
    <location>
        <begin position="1"/>
        <end position="26"/>
    </location>
</feature>
<sequence>MKQFQLSYLVACIVTMVAGCTFSAAAQQKSYQALTNVISLLDSPEQYFDKAIVVDGYFVGFHHDALYFSKDHAEHRISSYAINVLDDSDTEEGSLSFSLCNGEWVQLSGTFIKAQQPGVSYAQGRLVIDSAMLHKNGDICWQRTKPSFLDQSK</sequence>
<keyword evidence="3" id="KW-1185">Reference proteome</keyword>
<dbReference type="EMBL" id="JAERPS020000011">
    <property type="protein sequence ID" value="MBZ9613811.1"/>
    <property type="molecule type" value="Genomic_DNA"/>
</dbReference>
<feature type="chain" id="PRO_5045404228" description="Nuclear transport factor 2 family protein" evidence="1">
    <location>
        <begin position="27"/>
        <end position="153"/>
    </location>
</feature>